<feature type="transmembrane region" description="Helical" evidence="1">
    <location>
        <begin position="107"/>
        <end position="129"/>
    </location>
</feature>
<dbReference type="Proteomes" id="UP000575469">
    <property type="component" value="Unassembled WGS sequence"/>
</dbReference>
<gene>
    <name evidence="2" type="ORF">HGR00_18700</name>
</gene>
<sequence>MVFLFSLLVVEYLALVQVLRAPSLIRSEALPPRVAWVTAASMMFGAMLASMPLLLEFSQAARMENGESISLTSNSYLDLALLGIGGLLAIGSFGYRIYFQRRKPAAGFWSVGANAMGLLVGTYFVFVVADQLAFFAPPRDDAGVVSWGYFSSLGTVKDVQCDRDVLIVKGINSGLATYRCPRGIVLARFSSMPIAPWPAYSEGESAQLAAAVKKLHAEAVKQ</sequence>
<feature type="transmembrane region" description="Helical" evidence="1">
    <location>
        <begin position="76"/>
        <end position="95"/>
    </location>
</feature>
<evidence type="ECO:0000256" key="1">
    <source>
        <dbReference type="SAM" id="Phobius"/>
    </source>
</evidence>
<evidence type="ECO:0000313" key="3">
    <source>
        <dbReference type="Proteomes" id="UP000575469"/>
    </source>
</evidence>
<comment type="caution">
    <text evidence="2">The sequence shown here is derived from an EMBL/GenBank/DDBJ whole genome shotgun (WGS) entry which is preliminary data.</text>
</comment>
<organism evidence="2 3">
    <name type="scientific">Ralstonia insidiosa</name>
    <dbReference type="NCBI Taxonomy" id="190721"/>
    <lineage>
        <taxon>Bacteria</taxon>
        <taxon>Pseudomonadati</taxon>
        <taxon>Pseudomonadota</taxon>
        <taxon>Betaproteobacteria</taxon>
        <taxon>Burkholderiales</taxon>
        <taxon>Burkholderiaceae</taxon>
        <taxon>Ralstonia</taxon>
    </lineage>
</organism>
<name>A0A848NY06_9RALS</name>
<dbReference type="AlphaFoldDB" id="A0A848NY06"/>
<reference evidence="2 3" key="1">
    <citation type="submission" date="2020-04" db="EMBL/GenBank/DDBJ databases">
        <title>Ralstonia insidiosa genome sequencing and assembly.</title>
        <authorList>
            <person name="Martins R.C.R."/>
            <person name="Perdigao-Neto L.V."/>
            <person name="Levin A.S.S."/>
            <person name="Costa S.F."/>
        </authorList>
    </citation>
    <scope>NUCLEOTIDE SEQUENCE [LARGE SCALE GENOMIC DNA]</scope>
    <source>
        <strain evidence="2 3">5047</strain>
    </source>
</reference>
<proteinExistence type="predicted"/>
<keyword evidence="1" id="KW-0472">Membrane</keyword>
<accession>A0A848NY06</accession>
<keyword evidence="1" id="KW-1133">Transmembrane helix</keyword>
<protein>
    <submittedName>
        <fullName evidence="2">Uncharacterized protein</fullName>
    </submittedName>
</protein>
<dbReference type="RefSeq" id="WP_169340885.1">
    <property type="nucleotide sequence ID" value="NZ_JABBZM010000017.1"/>
</dbReference>
<feature type="transmembrane region" description="Helical" evidence="1">
    <location>
        <begin position="36"/>
        <end position="55"/>
    </location>
</feature>
<dbReference type="EMBL" id="JABBZM010000017">
    <property type="protein sequence ID" value="NMV39942.1"/>
    <property type="molecule type" value="Genomic_DNA"/>
</dbReference>
<evidence type="ECO:0000313" key="2">
    <source>
        <dbReference type="EMBL" id="NMV39942.1"/>
    </source>
</evidence>
<keyword evidence="1" id="KW-0812">Transmembrane</keyword>